<dbReference type="Pfam" id="PF12224">
    <property type="entry name" value="Amidoligase_2"/>
    <property type="match status" value="1"/>
</dbReference>
<reference evidence="1" key="1">
    <citation type="submission" date="2020-02" db="EMBL/GenBank/DDBJ databases">
        <authorList>
            <person name="Meier V. D."/>
        </authorList>
    </citation>
    <scope>NUCLEOTIDE SEQUENCE</scope>
    <source>
        <strain evidence="1">AVDCRST_MAG64</strain>
    </source>
</reference>
<evidence type="ECO:0000313" key="1">
    <source>
        <dbReference type="EMBL" id="CAA9434773.1"/>
    </source>
</evidence>
<dbReference type="AlphaFoldDB" id="A0A6J4QA25"/>
<name>A0A6J4QA25_9BACT</name>
<dbReference type="EMBL" id="CADCUQ010000860">
    <property type="protein sequence ID" value="CAA9434773.1"/>
    <property type="molecule type" value="Genomic_DNA"/>
</dbReference>
<evidence type="ECO:0008006" key="2">
    <source>
        <dbReference type="Google" id="ProtNLM"/>
    </source>
</evidence>
<dbReference type="InterPro" id="IPR022025">
    <property type="entry name" value="Amidoligase_2"/>
</dbReference>
<sequence>MQTETTEKPAIEPAVTFLMPPVRHNAKGELRKAGFEFEYAGIDVEHSARLVQAVFGGEVEVVSPSVRKVQTSIGSFAVEIDSSVVKDQRYQSVLRAVGLDPSQMNTDPLESALMGVLSTWVPFEIGTPPLPFDQFHLLDDLRNRLREDGAKGTRTSIRYAFGMHINPELPSDDPGSIRDHLRAFFLLQPWLKERVDVDTTRRIMPFINPFPNDYARLVLQCDYPADTGRLIDDYLKYNPTRNRPLDLLPVLGYLDKDRVISKVEDPHLVKARPAYHYRLPNCLIDEPEWSIAREWNTWVAVERLAADRDRLAAMSGDYLEADEQSFRPFVDKWPGLLNRYMEGKDEG</sequence>
<organism evidence="1">
    <name type="scientific">uncultured Phycisphaerae bacterium</name>
    <dbReference type="NCBI Taxonomy" id="904963"/>
    <lineage>
        <taxon>Bacteria</taxon>
        <taxon>Pseudomonadati</taxon>
        <taxon>Planctomycetota</taxon>
        <taxon>Phycisphaerae</taxon>
        <taxon>environmental samples</taxon>
    </lineage>
</organism>
<proteinExistence type="predicted"/>
<gene>
    <name evidence="1" type="ORF">AVDCRST_MAG64-3734</name>
</gene>
<accession>A0A6J4QA25</accession>
<protein>
    <recommendedName>
        <fullName evidence="2">Amidoligase enzyme</fullName>
    </recommendedName>
</protein>